<protein>
    <recommendedName>
        <fullName evidence="3">Armadillo repeat-containing protein 8</fullName>
    </recommendedName>
</protein>
<dbReference type="GO" id="GO:0043161">
    <property type="term" value="P:proteasome-mediated ubiquitin-dependent protein catabolic process"/>
    <property type="evidence" value="ECO:0007669"/>
    <property type="project" value="TreeGrafter"/>
</dbReference>
<feature type="repeat" description="HEAT" evidence="7">
    <location>
        <begin position="359"/>
        <end position="395"/>
    </location>
</feature>
<keyword evidence="6" id="KW-0539">Nucleus</keyword>
<feature type="repeat" description="ARM" evidence="8">
    <location>
        <begin position="54"/>
        <end position="98"/>
    </location>
</feature>
<name>A0AA38MN45_9CUCU</name>
<comment type="subcellular location">
    <subcellularLocation>
        <location evidence="2">Cytoplasm</location>
    </subcellularLocation>
    <subcellularLocation>
        <location evidence="1">Nucleus</location>
    </subcellularLocation>
</comment>
<dbReference type="FunFam" id="1.25.10.10:FF:000061">
    <property type="entry name" value="armadillo repeat-containing protein 8 isoform X1"/>
    <property type="match status" value="1"/>
</dbReference>
<dbReference type="Proteomes" id="UP001168821">
    <property type="component" value="Unassembled WGS sequence"/>
</dbReference>
<dbReference type="GO" id="GO:0034657">
    <property type="term" value="C:GID complex"/>
    <property type="evidence" value="ECO:0007669"/>
    <property type="project" value="TreeGrafter"/>
</dbReference>
<dbReference type="InterPro" id="IPR021133">
    <property type="entry name" value="HEAT_type_2"/>
</dbReference>
<dbReference type="PROSITE" id="PS50077">
    <property type="entry name" value="HEAT_REPEAT"/>
    <property type="match status" value="1"/>
</dbReference>
<dbReference type="InterPro" id="IPR000357">
    <property type="entry name" value="HEAT"/>
</dbReference>
<dbReference type="GO" id="GO:0005634">
    <property type="term" value="C:nucleus"/>
    <property type="evidence" value="ECO:0007669"/>
    <property type="project" value="UniProtKB-SubCell"/>
</dbReference>
<dbReference type="InterPro" id="IPR011989">
    <property type="entry name" value="ARM-like"/>
</dbReference>
<dbReference type="EMBL" id="JALNTZ010000002">
    <property type="protein sequence ID" value="KAJ3664415.1"/>
    <property type="molecule type" value="Genomic_DNA"/>
</dbReference>
<dbReference type="InterPro" id="IPR016024">
    <property type="entry name" value="ARM-type_fold"/>
</dbReference>
<dbReference type="PANTHER" id="PTHR15651">
    <property type="entry name" value="ARMADILLO REPEAT-CONTAINING PROTEIN 8"/>
    <property type="match status" value="1"/>
</dbReference>
<dbReference type="SMART" id="SM00185">
    <property type="entry name" value="ARM"/>
    <property type="match status" value="10"/>
</dbReference>
<dbReference type="GO" id="GO:0005737">
    <property type="term" value="C:cytoplasm"/>
    <property type="evidence" value="ECO:0007669"/>
    <property type="project" value="UniProtKB-SubCell"/>
</dbReference>
<keyword evidence="10" id="KW-1185">Reference proteome</keyword>
<evidence type="ECO:0000256" key="7">
    <source>
        <dbReference type="PROSITE-ProRule" id="PRU00103"/>
    </source>
</evidence>
<dbReference type="PANTHER" id="PTHR15651:SF7">
    <property type="entry name" value="ARMADILLO REPEAT-CONTAINING PROTEIN 8"/>
    <property type="match status" value="1"/>
</dbReference>
<evidence type="ECO:0000256" key="4">
    <source>
        <dbReference type="ARBA" id="ARBA00022490"/>
    </source>
</evidence>
<proteinExistence type="predicted"/>
<accession>A0AA38MN45</accession>
<evidence type="ECO:0000313" key="9">
    <source>
        <dbReference type="EMBL" id="KAJ3664415.1"/>
    </source>
</evidence>
<dbReference type="PROSITE" id="PS50176">
    <property type="entry name" value="ARM_REPEAT"/>
    <property type="match status" value="1"/>
</dbReference>
<comment type="caution">
    <text evidence="9">The sequence shown here is derived from an EMBL/GenBank/DDBJ whole genome shotgun (WGS) entry which is preliminary data.</text>
</comment>
<keyword evidence="5" id="KW-0677">Repeat</keyword>
<reference evidence="9" key="1">
    <citation type="journal article" date="2023" name="G3 (Bethesda)">
        <title>Whole genome assemblies of Zophobas morio and Tenebrio molitor.</title>
        <authorList>
            <person name="Kaur S."/>
            <person name="Stinson S.A."/>
            <person name="diCenzo G.C."/>
        </authorList>
    </citation>
    <scope>NUCLEOTIDE SEQUENCE</scope>
    <source>
        <strain evidence="9">QUZm001</strain>
    </source>
</reference>
<dbReference type="InterPro" id="IPR000225">
    <property type="entry name" value="Armadillo"/>
</dbReference>
<dbReference type="InterPro" id="IPR038739">
    <property type="entry name" value="ARMC8/Vid28"/>
</dbReference>
<evidence type="ECO:0000256" key="3">
    <source>
        <dbReference type="ARBA" id="ARBA00013746"/>
    </source>
</evidence>
<evidence type="ECO:0000256" key="1">
    <source>
        <dbReference type="ARBA" id="ARBA00004123"/>
    </source>
</evidence>
<evidence type="ECO:0000256" key="5">
    <source>
        <dbReference type="ARBA" id="ARBA00022737"/>
    </source>
</evidence>
<dbReference type="FunFam" id="1.25.10.10:FF:000070">
    <property type="entry name" value="armadillo repeat-containing protein 8 isoform X1"/>
    <property type="match status" value="1"/>
</dbReference>
<gene>
    <name evidence="9" type="ORF">Zmor_008589</name>
</gene>
<keyword evidence="4" id="KW-0963">Cytoplasm</keyword>
<organism evidence="9 10">
    <name type="scientific">Zophobas morio</name>
    <dbReference type="NCBI Taxonomy" id="2755281"/>
    <lineage>
        <taxon>Eukaryota</taxon>
        <taxon>Metazoa</taxon>
        <taxon>Ecdysozoa</taxon>
        <taxon>Arthropoda</taxon>
        <taxon>Hexapoda</taxon>
        <taxon>Insecta</taxon>
        <taxon>Pterygota</taxon>
        <taxon>Neoptera</taxon>
        <taxon>Endopterygota</taxon>
        <taxon>Coleoptera</taxon>
        <taxon>Polyphaga</taxon>
        <taxon>Cucujiformia</taxon>
        <taxon>Tenebrionidae</taxon>
        <taxon>Zophobas</taxon>
    </lineage>
</organism>
<sequence>MQPPFTTFMSVESTRAYIDNLYSSDPEKCLTSIVCIKNSVIGSNRQKESVIAQGIVPRLLQLLQDRNTKSMLRIEAAITVGSLAKGTNEHVEILINSGTIQLLLNTLEENEPQLIDACLSCLRTLSQSDSPQNKIDVKRLHKLLTFAGPGESLRRQACVASIMGSACKTPVEQNELCAMGAPNLLAALLSVQNSSVRIPVLACLASMCWNNQNVANMVANTTYKDVKVSSILATLIGRDRPIEMQLEAARCLTNLHRAGAISSNDPIITYRTLPCLVRLCQTEHSEGNRASAANTLAYLTEVDSDLQQVAAISNQLVSALVNLLSCRSVAARQAAFRAFASLAANDEDIRKRIIDTKCLMDSVLEGLDDENEDIRLAAVRCLHSLSRSVQQLRTTFQDHSVWRPLMALLTGCPSTELLTAASSALCNLLLEFSPAKEPMLQQGVVQLLATLTIRPEPSLRLNGVWALMNLAFQAEQRVKSQILTALGTDQIFRLLADSDTRVLMKTLGLLRNLVSPRTHTDTMMSLHGPQVMQGVVLVLEGPHSPEVKEQALCILGNIADGEKAREHIMSNEDVLKKLIDYMTHPAPCLQEASVFCINNLSRLGEPGSLERQTRLKEMGVVNILQQLLSTSDTVLYNRVKTALTQFTDV</sequence>
<evidence type="ECO:0000256" key="2">
    <source>
        <dbReference type="ARBA" id="ARBA00004496"/>
    </source>
</evidence>
<evidence type="ECO:0000256" key="8">
    <source>
        <dbReference type="PROSITE-ProRule" id="PRU00259"/>
    </source>
</evidence>
<dbReference type="Gene3D" id="1.25.10.10">
    <property type="entry name" value="Leucine-rich Repeat Variant"/>
    <property type="match status" value="2"/>
</dbReference>
<evidence type="ECO:0000313" key="10">
    <source>
        <dbReference type="Proteomes" id="UP001168821"/>
    </source>
</evidence>
<dbReference type="Pfam" id="PF02985">
    <property type="entry name" value="HEAT"/>
    <property type="match status" value="1"/>
</dbReference>
<evidence type="ECO:0000256" key="6">
    <source>
        <dbReference type="ARBA" id="ARBA00023242"/>
    </source>
</evidence>
<dbReference type="AlphaFoldDB" id="A0AA38MN45"/>
<dbReference type="SUPFAM" id="SSF48371">
    <property type="entry name" value="ARM repeat"/>
    <property type="match status" value="1"/>
</dbReference>